<dbReference type="GO" id="GO:0005829">
    <property type="term" value="C:cytosol"/>
    <property type="evidence" value="ECO:0007669"/>
    <property type="project" value="TreeGrafter"/>
</dbReference>
<dbReference type="GO" id="GO:0008654">
    <property type="term" value="P:phospholipid biosynthetic process"/>
    <property type="evidence" value="ECO:0007669"/>
    <property type="project" value="UniProtKB-KW"/>
</dbReference>
<dbReference type="InterPro" id="IPR008927">
    <property type="entry name" value="6-PGluconate_DH-like_C_sf"/>
</dbReference>
<comment type="subcellular location">
    <subcellularLocation>
        <location evidence="14">Cytoplasm</location>
    </subcellularLocation>
</comment>
<feature type="binding site" evidence="14">
    <location>
        <position position="281"/>
    </location>
    <ligand>
        <name>NADPH</name>
        <dbReference type="ChEBI" id="CHEBI:57783"/>
    </ligand>
</feature>
<dbReference type="EC" id="1.1.1.94" evidence="11 14"/>
<feature type="binding site" evidence="17">
    <location>
        <begin position="11"/>
        <end position="16"/>
    </location>
    <ligand>
        <name>NAD(+)</name>
        <dbReference type="ChEBI" id="CHEBI:57540"/>
    </ligand>
</feature>
<feature type="binding site" evidence="14">
    <location>
        <position position="244"/>
    </location>
    <ligand>
        <name>sn-glycerol 3-phosphate</name>
        <dbReference type="ChEBI" id="CHEBI:57597"/>
    </ligand>
</feature>
<gene>
    <name evidence="14 21" type="primary">gpsA</name>
    <name evidence="21" type="ORF">JCM17846_00600</name>
</gene>
<feature type="binding site" evidence="14">
    <location>
        <position position="255"/>
    </location>
    <ligand>
        <name>NADPH</name>
        <dbReference type="ChEBI" id="CHEBI:57783"/>
    </ligand>
</feature>
<dbReference type="GO" id="GO:0006650">
    <property type="term" value="P:glycerophospholipid metabolic process"/>
    <property type="evidence" value="ECO:0007669"/>
    <property type="project" value="UniProtKB-UniRule"/>
</dbReference>
<keyword evidence="5 14" id="KW-0560">Oxidoreductase</keyword>
<protein>
    <recommendedName>
        <fullName evidence="12 14">Glycerol-3-phosphate dehydrogenase [NAD(P)+]</fullName>
        <ecNumber evidence="11 14">1.1.1.94</ecNumber>
    </recommendedName>
    <alternativeName>
        <fullName evidence="14">NAD(P)(+)-dependent glycerol-3-phosphate dehydrogenase</fullName>
    </alternativeName>
    <alternativeName>
        <fullName evidence="13 14">NAD(P)H-dependent dihydroxyacetone-phosphate reductase</fullName>
    </alternativeName>
</protein>
<keyword evidence="8 14" id="KW-0594">Phospholipid biosynthesis</keyword>
<feature type="binding site" evidence="16">
    <location>
        <position position="108"/>
    </location>
    <ligand>
        <name>substrate</name>
    </ligand>
</feature>
<dbReference type="GO" id="GO:0046167">
    <property type="term" value="P:glycerol-3-phosphate biosynthetic process"/>
    <property type="evidence" value="ECO:0007669"/>
    <property type="project" value="UniProtKB-UniRule"/>
</dbReference>
<feature type="binding site" evidence="14">
    <location>
        <position position="136"/>
    </location>
    <ligand>
        <name>sn-glycerol 3-phosphate</name>
        <dbReference type="ChEBI" id="CHEBI:57597"/>
    </ligand>
</feature>
<evidence type="ECO:0000256" key="7">
    <source>
        <dbReference type="ARBA" id="ARBA00023098"/>
    </source>
</evidence>
<feature type="binding site" evidence="14">
    <location>
        <position position="279"/>
    </location>
    <ligand>
        <name>NADPH</name>
        <dbReference type="ChEBI" id="CHEBI:57783"/>
    </ligand>
</feature>
<evidence type="ECO:0000256" key="16">
    <source>
        <dbReference type="PIRSR" id="PIRSR000114-2"/>
    </source>
</evidence>
<dbReference type="NCBIfam" id="NF000940">
    <property type="entry name" value="PRK00094.1-2"/>
    <property type="match status" value="1"/>
</dbReference>
<evidence type="ECO:0000256" key="9">
    <source>
        <dbReference type="ARBA" id="ARBA00023264"/>
    </source>
</evidence>
<evidence type="ECO:0000256" key="10">
    <source>
        <dbReference type="ARBA" id="ARBA00052716"/>
    </source>
</evidence>
<dbReference type="PROSITE" id="PS51257">
    <property type="entry name" value="PROKAR_LIPOPROTEIN"/>
    <property type="match status" value="1"/>
</dbReference>
<dbReference type="GO" id="GO:0046168">
    <property type="term" value="P:glycerol-3-phosphate catabolic process"/>
    <property type="evidence" value="ECO:0007669"/>
    <property type="project" value="InterPro"/>
</dbReference>
<organism evidence="21 22">
    <name type="scientific">Iodidimonas nitroreducens</name>
    <dbReference type="NCBI Taxonomy" id="1236968"/>
    <lineage>
        <taxon>Bacteria</taxon>
        <taxon>Pseudomonadati</taxon>
        <taxon>Pseudomonadota</taxon>
        <taxon>Alphaproteobacteria</taxon>
        <taxon>Iodidimonadales</taxon>
        <taxon>Iodidimonadaceae</taxon>
        <taxon>Iodidimonas</taxon>
    </lineage>
</organism>
<evidence type="ECO:0000256" key="6">
    <source>
        <dbReference type="ARBA" id="ARBA00023027"/>
    </source>
</evidence>
<dbReference type="UniPathway" id="UPA00940"/>
<feature type="binding site" evidence="14">
    <location>
        <position position="256"/>
    </location>
    <ligand>
        <name>sn-glycerol 3-phosphate</name>
        <dbReference type="ChEBI" id="CHEBI:57597"/>
    </ligand>
</feature>
<dbReference type="GO" id="GO:0005975">
    <property type="term" value="P:carbohydrate metabolic process"/>
    <property type="evidence" value="ECO:0007669"/>
    <property type="project" value="InterPro"/>
</dbReference>
<dbReference type="FunFam" id="3.40.50.720:FF:000019">
    <property type="entry name" value="Glycerol-3-phosphate dehydrogenase [NAD(P)+]"/>
    <property type="match status" value="1"/>
</dbReference>
<accession>A0A5A7N2M8</accession>
<dbReference type="FunFam" id="1.10.1040.10:FF:000001">
    <property type="entry name" value="Glycerol-3-phosphate dehydrogenase [NAD(P)+]"/>
    <property type="match status" value="1"/>
</dbReference>
<evidence type="ECO:0000256" key="2">
    <source>
        <dbReference type="ARBA" id="ARBA00022516"/>
    </source>
</evidence>
<feature type="binding site" evidence="14">
    <location>
        <position position="35"/>
    </location>
    <ligand>
        <name>NADPH</name>
        <dbReference type="ChEBI" id="CHEBI:57783"/>
    </ligand>
</feature>
<evidence type="ECO:0000259" key="20">
    <source>
        <dbReference type="Pfam" id="PF07479"/>
    </source>
</evidence>
<feature type="binding site" evidence="17">
    <location>
        <position position="255"/>
    </location>
    <ligand>
        <name>NAD(+)</name>
        <dbReference type="ChEBI" id="CHEBI:57540"/>
    </ligand>
</feature>
<feature type="domain" description="Glycerol-3-phosphate dehydrogenase NAD-dependent C-terminal" evidence="20">
    <location>
        <begin position="180"/>
        <end position="320"/>
    </location>
</feature>
<feature type="binding site" evidence="17">
    <location>
        <position position="140"/>
    </location>
    <ligand>
        <name>NAD(+)</name>
        <dbReference type="ChEBI" id="CHEBI:57540"/>
    </ligand>
</feature>
<evidence type="ECO:0000256" key="11">
    <source>
        <dbReference type="ARBA" id="ARBA00066687"/>
    </source>
</evidence>
<comment type="caution">
    <text evidence="21">The sequence shown here is derived from an EMBL/GenBank/DDBJ whole genome shotgun (WGS) entry which is preliminary data.</text>
</comment>
<dbReference type="SUPFAM" id="SSF48179">
    <property type="entry name" value="6-phosphogluconate dehydrogenase C-terminal domain-like"/>
    <property type="match status" value="1"/>
</dbReference>
<feature type="binding site" evidence="14">
    <location>
        <position position="254"/>
    </location>
    <ligand>
        <name>sn-glycerol 3-phosphate</name>
        <dbReference type="ChEBI" id="CHEBI:57597"/>
    </ligand>
</feature>
<dbReference type="SUPFAM" id="SSF51735">
    <property type="entry name" value="NAD(P)-binding Rossmann-fold domains"/>
    <property type="match status" value="1"/>
</dbReference>
<dbReference type="Pfam" id="PF01210">
    <property type="entry name" value="NAD_Gly3P_dh_N"/>
    <property type="match status" value="1"/>
</dbReference>
<dbReference type="PANTHER" id="PTHR11728:SF1">
    <property type="entry name" value="GLYCEROL-3-PHOSPHATE DEHYDROGENASE [NAD(+)] 2, CHLOROPLASTIC"/>
    <property type="match status" value="1"/>
</dbReference>
<dbReference type="AlphaFoldDB" id="A0A5A7N2M8"/>
<feature type="active site" description="Proton acceptor" evidence="14 15">
    <location>
        <position position="191"/>
    </location>
</feature>
<dbReference type="Proteomes" id="UP000324996">
    <property type="component" value="Unassembled WGS sequence"/>
</dbReference>
<keyword evidence="3 14" id="KW-0547">Nucleotide-binding</keyword>
<keyword evidence="14" id="KW-0963">Cytoplasm</keyword>
<evidence type="ECO:0000256" key="15">
    <source>
        <dbReference type="PIRSR" id="PIRSR000114-1"/>
    </source>
</evidence>
<dbReference type="InterPro" id="IPR013328">
    <property type="entry name" value="6PGD_dom2"/>
</dbReference>
<feature type="binding site" evidence="14">
    <location>
        <position position="191"/>
    </location>
    <ligand>
        <name>sn-glycerol 3-phosphate</name>
        <dbReference type="ChEBI" id="CHEBI:57597"/>
    </ligand>
</feature>
<feature type="binding site" evidence="14">
    <location>
        <position position="15"/>
    </location>
    <ligand>
        <name>NADPH</name>
        <dbReference type="ChEBI" id="CHEBI:57783"/>
    </ligand>
</feature>
<dbReference type="PIRSF" id="PIRSF000114">
    <property type="entry name" value="Glycerol-3-P_dh"/>
    <property type="match status" value="1"/>
</dbReference>
<comment type="catalytic activity">
    <reaction evidence="14">
        <text>sn-glycerol 3-phosphate + NAD(+) = dihydroxyacetone phosphate + NADH + H(+)</text>
        <dbReference type="Rhea" id="RHEA:11092"/>
        <dbReference type="ChEBI" id="CHEBI:15378"/>
        <dbReference type="ChEBI" id="CHEBI:57540"/>
        <dbReference type="ChEBI" id="CHEBI:57597"/>
        <dbReference type="ChEBI" id="CHEBI:57642"/>
        <dbReference type="ChEBI" id="CHEBI:57945"/>
        <dbReference type="EC" id="1.1.1.94"/>
    </reaction>
</comment>
<dbReference type="Pfam" id="PF07479">
    <property type="entry name" value="NAD_Gly3P_dh_C"/>
    <property type="match status" value="1"/>
</dbReference>
<comment type="caution">
    <text evidence="14">Lacks conserved residue(s) required for the propagation of feature annotation.</text>
</comment>
<feature type="binding site" evidence="16">
    <location>
        <begin position="255"/>
        <end position="256"/>
    </location>
    <ligand>
        <name>substrate</name>
    </ligand>
</feature>
<comment type="pathway">
    <text evidence="14">Membrane lipid metabolism; glycerophospholipid metabolism.</text>
</comment>
<evidence type="ECO:0000256" key="5">
    <source>
        <dbReference type="ARBA" id="ARBA00023002"/>
    </source>
</evidence>
<comment type="function">
    <text evidence="14">Catalyzes the reduction of the glycolytic intermediate dihydroxyacetone phosphate (DHAP) to sn-glycerol 3-phosphate (G3P), the key precursor for phospholipid synthesis.</text>
</comment>
<dbReference type="PROSITE" id="PS00957">
    <property type="entry name" value="NAD_G3PDH"/>
    <property type="match status" value="1"/>
</dbReference>
<dbReference type="GO" id="GO:0141153">
    <property type="term" value="F:glycerol-3-phosphate dehydrogenase (NADP+) activity"/>
    <property type="evidence" value="ECO:0007669"/>
    <property type="project" value="RHEA"/>
</dbReference>
<evidence type="ECO:0000313" key="21">
    <source>
        <dbReference type="EMBL" id="GER02378.1"/>
    </source>
</evidence>
<comment type="similarity">
    <text evidence="1 14 18">Belongs to the NAD-dependent glycerol-3-phosphate dehydrogenase family.</text>
</comment>
<dbReference type="PANTHER" id="PTHR11728">
    <property type="entry name" value="GLYCEROL-3-PHOSPHATE DEHYDROGENASE"/>
    <property type="match status" value="1"/>
</dbReference>
<dbReference type="Gene3D" id="1.10.1040.10">
    <property type="entry name" value="N-(1-d-carboxylethyl)-l-norvaline Dehydrogenase, domain 2"/>
    <property type="match status" value="1"/>
</dbReference>
<sequence length="333" mass="34799">MGHKSLVGIVGGGAWGTALGCLMAKKGQSVLLWARNEAVIADINQHQRNRLYLPDIPLDRALRATSRLEDLTRAEVLLLVCPAQYLRATASALSPFISAGVPLVICAKGIERESGALMSTVLAELLPHNPVAVLSGPNFAAEVARGLPAAATLATADESLGHRLVSIIGGPAFRPYYSPDIIGAQIGGAVKNVLAIACGMVAGLQLGENARAALITRGLAEMSRFGMALGARQETMTGLSGMGDLILTCMSGQSRNMSLGMALGEGRKMADILKERRSVAEGAASADVVQMLAAKAGVDMPIVDAVVDILHDRAQAANVVQNLLNRPFRHEGI</sequence>
<evidence type="ECO:0000256" key="1">
    <source>
        <dbReference type="ARBA" id="ARBA00011009"/>
    </source>
</evidence>
<feature type="binding site" evidence="14">
    <location>
        <position position="108"/>
    </location>
    <ligand>
        <name>NADPH</name>
        <dbReference type="ChEBI" id="CHEBI:57783"/>
    </ligand>
</feature>
<keyword evidence="6 14" id="KW-0520">NAD</keyword>
<evidence type="ECO:0000256" key="17">
    <source>
        <dbReference type="PIRSR" id="PIRSR000114-3"/>
    </source>
</evidence>
<feature type="domain" description="Glycerol-3-phosphate dehydrogenase NAD-dependent N-terminal" evidence="19">
    <location>
        <begin position="7"/>
        <end position="159"/>
    </location>
</feature>
<evidence type="ECO:0000256" key="18">
    <source>
        <dbReference type="RuleBase" id="RU000437"/>
    </source>
</evidence>
<dbReference type="NCBIfam" id="NF000942">
    <property type="entry name" value="PRK00094.1-4"/>
    <property type="match status" value="1"/>
</dbReference>
<evidence type="ECO:0000259" key="19">
    <source>
        <dbReference type="Pfam" id="PF01210"/>
    </source>
</evidence>
<dbReference type="InterPro" id="IPR036291">
    <property type="entry name" value="NAD(P)-bd_dom_sf"/>
</dbReference>
<evidence type="ECO:0000256" key="4">
    <source>
        <dbReference type="ARBA" id="ARBA00022857"/>
    </source>
</evidence>
<dbReference type="InterPro" id="IPR006109">
    <property type="entry name" value="G3P_DH_NAD-dep_C"/>
</dbReference>
<keyword evidence="22" id="KW-1185">Reference proteome</keyword>
<evidence type="ECO:0000256" key="12">
    <source>
        <dbReference type="ARBA" id="ARBA00069372"/>
    </source>
</evidence>
<evidence type="ECO:0000313" key="22">
    <source>
        <dbReference type="Proteomes" id="UP000324996"/>
    </source>
</evidence>
<keyword evidence="7 14" id="KW-0443">Lipid metabolism</keyword>
<feature type="binding site" evidence="14">
    <location>
        <position position="140"/>
    </location>
    <ligand>
        <name>NADPH</name>
        <dbReference type="ChEBI" id="CHEBI:57783"/>
    </ligand>
</feature>
<dbReference type="InterPro" id="IPR011128">
    <property type="entry name" value="G3P_DH_NAD-dep_N"/>
</dbReference>
<evidence type="ECO:0000256" key="3">
    <source>
        <dbReference type="ARBA" id="ARBA00022741"/>
    </source>
</evidence>
<name>A0A5A7N2M8_9PROT</name>
<dbReference type="InterPro" id="IPR006168">
    <property type="entry name" value="G3P_DH_NAD-dep"/>
</dbReference>
<dbReference type="PRINTS" id="PR00077">
    <property type="entry name" value="GPDHDRGNASE"/>
</dbReference>
<dbReference type="GO" id="GO:0051287">
    <property type="term" value="F:NAD binding"/>
    <property type="evidence" value="ECO:0007669"/>
    <property type="project" value="InterPro"/>
</dbReference>
<feature type="binding site" evidence="14">
    <location>
        <position position="108"/>
    </location>
    <ligand>
        <name>sn-glycerol 3-phosphate</name>
        <dbReference type="ChEBI" id="CHEBI:57597"/>
    </ligand>
</feature>
<evidence type="ECO:0000256" key="14">
    <source>
        <dbReference type="HAMAP-Rule" id="MF_00394"/>
    </source>
</evidence>
<proteinExistence type="inferred from homology"/>
<dbReference type="EMBL" id="BKCN01000001">
    <property type="protein sequence ID" value="GER02378.1"/>
    <property type="molecule type" value="Genomic_DNA"/>
</dbReference>
<dbReference type="Gene3D" id="3.40.50.720">
    <property type="entry name" value="NAD(P)-binding Rossmann-like Domain"/>
    <property type="match status" value="1"/>
</dbReference>
<comment type="catalytic activity">
    <reaction evidence="10">
        <text>sn-glycerol 3-phosphate + NADP(+) = dihydroxyacetone phosphate + NADPH + H(+)</text>
        <dbReference type="Rhea" id="RHEA:11096"/>
        <dbReference type="ChEBI" id="CHEBI:15378"/>
        <dbReference type="ChEBI" id="CHEBI:57597"/>
        <dbReference type="ChEBI" id="CHEBI:57642"/>
        <dbReference type="ChEBI" id="CHEBI:57783"/>
        <dbReference type="ChEBI" id="CHEBI:58349"/>
        <dbReference type="EC" id="1.1.1.94"/>
    </reaction>
    <physiologicalReaction direction="right-to-left" evidence="10">
        <dbReference type="Rhea" id="RHEA:11098"/>
    </physiologicalReaction>
</comment>
<feature type="binding site" evidence="14">
    <location>
        <position position="255"/>
    </location>
    <ligand>
        <name>sn-glycerol 3-phosphate</name>
        <dbReference type="ChEBI" id="CHEBI:57597"/>
    </ligand>
</feature>
<dbReference type="GO" id="GO:0141152">
    <property type="term" value="F:glycerol-3-phosphate dehydrogenase (NAD+) activity"/>
    <property type="evidence" value="ECO:0007669"/>
    <property type="project" value="RHEA"/>
</dbReference>
<evidence type="ECO:0000256" key="8">
    <source>
        <dbReference type="ARBA" id="ARBA00023209"/>
    </source>
</evidence>
<keyword evidence="9 14" id="KW-1208">Phospholipid metabolism</keyword>
<dbReference type="RefSeq" id="WP_042088490.1">
    <property type="nucleotide sequence ID" value="NZ_BKCN01000001.1"/>
</dbReference>
<evidence type="ECO:0000256" key="13">
    <source>
        <dbReference type="ARBA" id="ARBA00080511"/>
    </source>
</evidence>
<dbReference type="HAMAP" id="MF_00394">
    <property type="entry name" value="NAD_Glyc3P_dehydrog"/>
    <property type="match status" value="1"/>
</dbReference>
<feature type="binding site" evidence="14">
    <location>
        <position position="52"/>
    </location>
    <ligand>
        <name>NADPH</name>
        <dbReference type="ChEBI" id="CHEBI:57783"/>
    </ligand>
</feature>
<keyword evidence="4 14" id="KW-0521">NADP</keyword>
<keyword evidence="2 14" id="KW-0444">Lipid biosynthesis</keyword>
<reference evidence="21 22" key="1">
    <citation type="submission" date="2019-09" db="EMBL/GenBank/DDBJ databases">
        <title>NBRP : Genome information of microbial organism related human and environment.</title>
        <authorList>
            <person name="Hattori M."/>
            <person name="Oshima K."/>
            <person name="Inaba H."/>
            <person name="Suda W."/>
            <person name="Sakamoto M."/>
            <person name="Iino T."/>
            <person name="Kitahara M."/>
            <person name="Oshida Y."/>
            <person name="Iida T."/>
            <person name="Kudo T."/>
            <person name="Itoh T."/>
            <person name="Ohkuma M."/>
        </authorList>
    </citation>
    <scope>NUCLEOTIDE SEQUENCE [LARGE SCALE GENOMIC DNA]</scope>
    <source>
        <strain evidence="21 22">Q-1</strain>
    </source>
</reference>